<organism evidence="1 2">
    <name type="scientific">Alternaria atra</name>
    <dbReference type="NCBI Taxonomy" id="119953"/>
    <lineage>
        <taxon>Eukaryota</taxon>
        <taxon>Fungi</taxon>
        <taxon>Dikarya</taxon>
        <taxon>Ascomycota</taxon>
        <taxon>Pezizomycotina</taxon>
        <taxon>Dothideomycetes</taxon>
        <taxon>Pleosporomycetidae</taxon>
        <taxon>Pleosporales</taxon>
        <taxon>Pleosporineae</taxon>
        <taxon>Pleosporaceae</taxon>
        <taxon>Alternaria</taxon>
        <taxon>Alternaria sect. Ulocladioides</taxon>
    </lineage>
</organism>
<name>A0A8J2HX44_9PLEO</name>
<dbReference type="Proteomes" id="UP000676310">
    <property type="component" value="Unassembled WGS sequence"/>
</dbReference>
<gene>
    <name evidence="1" type="ORF">ALTATR162_LOCUS3646</name>
</gene>
<keyword evidence="2" id="KW-1185">Reference proteome</keyword>
<sequence length="197" mass="21411">MLRALSHEPNDVEWIAANHEQIVTSNGPLQPETSNNKRKRQASCFCAPQMFGGGIYLPDPSTYDPIEILLNTHDRSERDELVKKWRDNKLSELNFVGVVVSTASICDSAPLTIVESALLAGVLTSTGSWPNILTAGKPSPWCKGDDGEDVENSSVDADSEGKRQAMIGAILVWHKGTSVKPRDLPATFPPLIVSCIT</sequence>
<dbReference type="RefSeq" id="XP_043167189.1">
    <property type="nucleotide sequence ID" value="XM_043311254.1"/>
</dbReference>
<comment type="caution">
    <text evidence="1">The sequence shown here is derived from an EMBL/GenBank/DDBJ whole genome shotgun (WGS) entry which is preliminary data.</text>
</comment>
<dbReference type="GeneID" id="67015225"/>
<evidence type="ECO:0000313" key="1">
    <source>
        <dbReference type="EMBL" id="CAG5155405.1"/>
    </source>
</evidence>
<protein>
    <submittedName>
        <fullName evidence="1">Uncharacterized protein</fullName>
    </submittedName>
</protein>
<reference evidence="1" key="1">
    <citation type="submission" date="2021-05" db="EMBL/GenBank/DDBJ databases">
        <authorList>
            <person name="Stam R."/>
        </authorList>
    </citation>
    <scope>NUCLEOTIDE SEQUENCE</scope>
    <source>
        <strain evidence="1">CS162</strain>
    </source>
</reference>
<accession>A0A8J2HX44</accession>
<dbReference type="OrthoDB" id="2150604at2759"/>
<evidence type="ECO:0000313" key="2">
    <source>
        <dbReference type="Proteomes" id="UP000676310"/>
    </source>
</evidence>
<dbReference type="AlphaFoldDB" id="A0A8J2HX44"/>
<dbReference type="EMBL" id="CAJRGZ010000017">
    <property type="protein sequence ID" value="CAG5155405.1"/>
    <property type="molecule type" value="Genomic_DNA"/>
</dbReference>
<proteinExistence type="predicted"/>